<dbReference type="NCBIfam" id="TIGR00756">
    <property type="entry name" value="PPR"/>
    <property type="match status" value="2"/>
</dbReference>
<dbReference type="Gene3D" id="1.25.40.10">
    <property type="entry name" value="Tetratricopeptide repeat domain"/>
    <property type="match status" value="1"/>
</dbReference>
<evidence type="ECO:0000256" key="1">
    <source>
        <dbReference type="ARBA" id="ARBA00022737"/>
    </source>
</evidence>
<dbReference type="EMBL" id="JAUHHV010000007">
    <property type="protein sequence ID" value="KAK1419609.1"/>
    <property type="molecule type" value="Genomic_DNA"/>
</dbReference>
<evidence type="ECO:0008006" key="5">
    <source>
        <dbReference type="Google" id="ProtNLM"/>
    </source>
</evidence>
<dbReference type="InterPro" id="IPR002885">
    <property type="entry name" value="PPR_rpt"/>
</dbReference>
<comment type="caution">
    <text evidence="3">The sequence shown here is derived from an EMBL/GenBank/DDBJ whole genome shotgun (WGS) entry which is preliminary data.</text>
</comment>
<dbReference type="InterPro" id="IPR011990">
    <property type="entry name" value="TPR-like_helical_dom_sf"/>
</dbReference>
<evidence type="ECO:0000313" key="4">
    <source>
        <dbReference type="Proteomes" id="UP001229421"/>
    </source>
</evidence>
<feature type="repeat" description="PPR" evidence="2">
    <location>
        <begin position="25"/>
        <end position="59"/>
    </location>
</feature>
<accession>A0AAD8KB88</accession>
<keyword evidence="4" id="KW-1185">Reference proteome</keyword>
<evidence type="ECO:0000256" key="2">
    <source>
        <dbReference type="PROSITE-ProRule" id="PRU00708"/>
    </source>
</evidence>
<gene>
    <name evidence="3" type="ORF">QVD17_28824</name>
</gene>
<proteinExistence type="predicted"/>
<keyword evidence="1" id="KW-0677">Repeat</keyword>
<name>A0AAD8KB88_TARER</name>
<dbReference type="AlphaFoldDB" id="A0AAD8KB88"/>
<protein>
    <recommendedName>
        <fullName evidence="5">Pentatricopeptide repeat-containing protein</fullName>
    </recommendedName>
</protein>
<organism evidence="3 4">
    <name type="scientific">Tagetes erecta</name>
    <name type="common">African marigold</name>
    <dbReference type="NCBI Taxonomy" id="13708"/>
    <lineage>
        <taxon>Eukaryota</taxon>
        <taxon>Viridiplantae</taxon>
        <taxon>Streptophyta</taxon>
        <taxon>Embryophyta</taxon>
        <taxon>Tracheophyta</taxon>
        <taxon>Spermatophyta</taxon>
        <taxon>Magnoliopsida</taxon>
        <taxon>eudicotyledons</taxon>
        <taxon>Gunneridae</taxon>
        <taxon>Pentapetalae</taxon>
        <taxon>asterids</taxon>
        <taxon>campanulids</taxon>
        <taxon>Asterales</taxon>
        <taxon>Asteraceae</taxon>
        <taxon>Asteroideae</taxon>
        <taxon>Heliantheae alliance</taxon>
        <taxon>Tageteae</taxon>
        <taxon>Tagetes</taxon>
    </lineage>
</organism>
<dbReference type="PROSITE" id="PS51375">
    <property type="entry name" value="PPR"/>
    <property type="match status" value="1"/>
</dbReference>
<evidence type="ECO:0000313" key="3">
    <source>
        <dbReference type="EMBL" id="KAK1419609.1"/>
    </source>
</evidence>
<reference evidence="3" key="1">
    <citation type="journal article" date="2023" name="bioRxiv">
        <title>Improved chromosome-level genome assembly for marigold (Tagetes erecta).</title>
        <authorList>
            <person name="Jiang F."/>
            <person name="Yuan L."/>
            <person name="Wang S."/>
            <person name="Wang H."/>
            <person name="Xu D."/>
            <person name="Wang A."/>
            <person name="Fan W."/>
        </authorList>
    </citation>
    <scope>NUCLEOTIDE SEQUENCE</scope>
    <source>
        <strain evidence="3">WSJ</strain>
        <tissue evidence="3">Leaf</tissue>
    </source>
</reference>
<dbReference type="Proteomes" id="UP001229421">
    <property type="component" value="Unassembled WGS sequence"/>
</dbReference>
<dbReference type="Pfam" id="PF01535">
    <property type="entry name" value="PPR"/>
    <property type="match status" value="2"/>
</dbReference>
<sequence>MVVGLVRIGEIGNALQVFDEMPERDVVSYTVLIDGFVKKECYEQVLKWFQRMQVQGYQTMGSHASKTSTLLIATTFDPKKINDDNHMKPAI</sequence>